<dbReference type="AlphaFoldDB" id="A0A6N7PV89"/>
<comment type="caution">
    <text evidence="8">The sequence shown here is derived from an EMBL/GenBank/DDBJ whole genome shotgun (WGS) entry which is preliminary data.</text>
</comment>
<keyword evidence="5 7" id="KW-1133">Transmembrane helix</keyword>
<feature type="transmembrane region" description="Helical" evidence="7">
    <location>
        <begin position="160"/>
        <end position="181"/>
    </location>
</feature>
<comment type="subcellular location">
    <subcellularLocation>
        <location evidence="1">Membrane</location>
        <topology evidence="1">Multi-pass membrane protein</topology>
    </subcellularLocation>
</comment>
<protein>
    <submittedName>
        <fullName evidence="8">MlaE family lipid ABC transporter permease subunit</fullName>
    </submittedName>
</protein>
<evidence type="ECO:0000313" key="9">
    <source>
        <dbReference type="Proteomes" id="UP000440224"/>
    </source>
</evidence>
<feature type="transmembrane region" description="Helical" evidence="7">
    <location>
        <begin position="58"/>
        <end position="81"/>
    </location>
</feature>
<evidence type="ECO:0000256" key="4">
    <source>
        <dbReference type="ARBA" id="ARBA00022692"/>
    </source>
</evidence>
<feature type="transmembrane region" description="Helical" evidence="7">
    <location>
        <begin position="240"/>
        <end position="260"/>
    </location>
</feature>
<evidence type="ECO:0000256" key="7">
    <source>
        <dbReference type="RuleBase" id="RU362044"/>
    </source>
</evidence>
<keyword evidence="3" id="KW-0813">Transport</keyword>
<dbReference type="RefSeq" id="WP_338046521.1">
    <property type="nucleotide sequence ID" value="NZ_WJIE01000006.1"/>
</dbReference>
<feature type="transmembrane region" description="Helical" evidence="7">
    <location>
        <begin position="12"/>
        <end position="38"/>
    </location>
</feature>
<accession>A0A6N7PV89</accession>
<keyword evidence="9" id="KW-1185">Reference proteome</keyword>
<comment type="similarity">
    <text evidence="2 7">Belongs to the MlaE permease family.</text>
</comment>
<dbReference type="NCBIfam" id="TIGR00056">
    <property type="entry name" value="MlaE family lipid ABC transporter permease subunit"/>
    <property type="match status" value="1"/>
</dbReference>
<evidence type="ECO:0000313" key="8">
    <source>
        <dbReference type="EMBL" id="MRG94726.1"/>
    </source>
</evidence>
<keyword evidence="6 7" id="KW-0472">Membrane</keyword>
<organism evidence="8 9">
    <name type="scientific">Polyangium spumosum</name>
    <dbReference type="NCBI Taxonomy" id="889282"/>
    <lineage>
        <taxon>Bacteria</taxon>
        <taxon>Pseudomonadati</taxon>
        <taxon>Myxococcota</taxon>
        <taxon>Polyangia</taxon>
        <taxon>Polyangiales</taxon>
        <taxon>Polyangiaceae</taxon>
        <taxon>Polyangium</taxon>
    </lineage>
</organism>
<evidence type="ECO:0000256" key="3">
    <source>
        <dbReference type="ARBA" id="ARBA00022448"/>
    </source>
</evidence>
<dbReference type="InterPro" id="IPR030802">
    <property type="entry name" value="Permease_MalE"/>
</dbReference>
<sequence length="263" mass="28168">MDDSEPKLLQRILDPVLGFFENIGTTVSLTFQTVAWLFRPPFRASQMLAAMDYIGVQSTFLVGLTGLFSGMVVALQSVYALKQFSAEANVGGIVAVSLMREVSPVFSALMITARAGSGMAAELGNMRVTEQIDAITTMGVSPVQYLLSPRLLAGVMMGPLLCMLYSTIGMIGCYLVAVAWLGGDWGFFLRSIHDFARPRDLFMGLVKGAIFGFLIASIACRHGYFASGGARGVGMATTRAVVESCVAILVANYVLTQVMLGDM</sequence>
<dbReference type="InterPro" id="IPR003453">
    <property type="entry name" value="ABC_MlaE_roteobac"/>
</dbReference>
<dbReference type="GO" id="GO:0005548">
    <property type="term" value="F:phospholipid transporter activity"/>
    <property type="evidence" value="ECO:0007669"/>
    <property type="project" value="TreeGrafter"/>
</dbReference>
<dbReference type="GO" id="GO:0043190">
    <property type="term" value="C:ATP-binding cassette (ABC) transporter complex"/>
    <property type="evidence" value="ECO:0007669"/>
    <property type="project" value="InterPro"/>
</dbReference>
<dbReference type="Proteomes" id="UP000440224">
    <property type="component" value="Unassembled WGS sequence"/>
</dbReference>
<keyword evidence="4 7" id="KW-0812">Transmembrane</keyword>
<dbReference type="EMBL" id="WJIE01000006">
    <property type="protein sequence ID" value="MRG94726.1"/>
    <property type="molecule type" value="Genomic_DNA"/>
</dbReference>
<feature type="transmembrane region" description="Helical" evidence="7">
    <location>
        <begin position="201"/>
        <end position="220"/>
    </location>
</feature>
<dbReference type="Pfam" id="PF02405">
    <property type="entry name" value="MlaE"/>
    <property type="match status" value="1"/>
</dbReference>
<evidence type="ECO:0000256" key="5">
    <source>
        <dbReference type="ARBA" id="ARBA00022989"/>
    </source>
</evidence>
<name>A0A6N7PV89_9BACT</name>
<reference evidence="8 9" key="1">
    <citation type="submission" date="2019-10" db="EMBL/GenBank/DDBJ databases">
        <title>A soil myxobacterium in the family Polyangiaceae.</title>
        <authorList>
            <person name="Li Y."/>
            <person name="Wang J."/>
        </authorList>
    </citation>
    <scope>NUCLEOTIDE SEQUENCE [LARGE SCALE GENOMIC DNA]</scope>
    <source>
        <strain evidence="8 9">DSM 14734</strain>
    </source>
</reference>
<dbReference type="PANTHER" id="PTHR30188">
    <property type="entry name" value="ABC TRANSPORTER PERMEASE PROTEIN-RELATED"/>
    <property type="match status" value="1"/>
</dbReference>
<dbReference type="PANTHER" id="PTHR30188:SF4">
    <property type="entry name" value="PROTEIN TRIGALACTOSYLDIACYLGLYCEROL 1, CHLOROPLASTIC"/>
    <property type="match status" value="1"/>
</dbReference>
<proteinExistence type="inferred from homology"/>
<evidence type="ECO:0000256" key="6">
    <source>
        <dbReference type="ARBA" id="ARBA00023136"/>
    </source>
</evidence>
<evidence type="ECO:0000256" key="1">
    <source>
        <dbReference type="ARBA" id="ARBA00004141"/>
    </source>
</evidence>
<evidence type="ECO:0000256" key="2">
    <source>
        <dbReference type="ARBA" id="ARBA00007556"/>
    </source>
</evidence>
<gene>
    <name evidence="8" type="ORF">GF068_22800</name>
</gene>